<dbReference type="Proteomes" id="UP001060215">
    <property type="component" value="Chromosome 15"/>
</dbReference>
<reference evidence="1 2" key="1">
    <citation type="journal article" date="2022" name="Plant J.">
        <title>Chromosome-level genome of Camellia lanceoleosa provides a valuable resource for understanding genome evolution and self-incompatibility.</title>
        <authorList>
            <person name="Gong W."/>
            <person name="Xiao S."/>
            <person name="Wang L."/>
            <person name="Liao Z."/>
            <person name="Chang Y."/>
            <person name="Mo W."/>
            <person name="Hu G."/>
            <person name="Li W."/>
            <person name="Zhao G."/>
            <person name="Zhu H."/>
            <person name="Hu X."/>
            <person name="Ji K."/>
            <person name="Xiang X."/>
            <person name="Song Q."/>
            <person name="Yuan D."/>
            <person name="Jin S."/>
            <person name="Zhang L."/>
        </authorList>
    </citation>
    <scope>NUCLEOTIDE SEQUENCE [LARGE SCALE GENOMIC DNA]</scope>
    <source>
        <strain evidence="1">SQ_2022a</strain>
    </source>
</reference>
<protein>
    <submittedName>
        <fullName evidence="1">Uncharacterized protein</fullName>
    </submittedName>
</protein>
<accession>A0ACC0F9K4</accession>
<dbReference type="EMBL" id="CM045772">
    <property type="protein sequence ID" value="KAI7984751.1"/>
    <property type="molecule type" value="Genomic_DNA"/>
</dbReference>
<evidence type="ECO:0000313" key="2">
    <source>
        <dbReference type="Proteomes" id="UP001060215"/>
    </source>
</evidence>
<evidence type="ECO:0000313" key="1">
    <source>
        <dbReference type="EMBL" id="KAI7984751.1"/>
    </source>
</evidence>
<organism evidence="1 2">
    <name type="scientific">Camellia lanceoleosa</name>
    <dbReference type="NCBI Taxonomy" id="1840588"/>
    <lineage>
        <taxon>Eukaryota</taxon>
        <taxon>Viridiplantae</taxon>
        <taxon>Streptophyta</taxon>
        <taxon>Embryophyta</taxon>
        <taxon>Tracheophyta</taxon>
        <taxon>Spermatophyta</taxon>
        <taxon>Magnoliopsida</taxon>
        <taxon>eudicotyledons</taxon>
        <taxon>Gunneridae</taxon>
        <taxon>Pentapetalae</taxon>
        <taxon>asterids</taxon>
        <taxon>Ericales</taxon>
        <taxon>Theaceae</taxon>
        <taxon>Camellia</taxon>
    </lineage>
</organism>
<gene>
    <name evidence="1" type="ORF">LOK49_LG14G01888</name>
</gene>
<keyword evidence="2" id="KW-1185">Reference proteome</keyword>
<proteinExistence type="predicted"/>
<comment type="caution">
    <text evidence="1">The sequence shown here is derived from an EMBL/GenBank/DDBJ whole genome shotgun (WGS) entry which is preliminary data.</text>
</comment>
<name>A0ACC0F9K4_9ERIC</name>
<sequence length="214" mass="24485">MPPSKPAELTPYHYHQEQEEVNYVVLPFYILPEYLRRRKQRRCRLISTAAFLLLLSLSLYSLWPSEPYLNLSRLRLHRIHIHTVPSISVDVALNLTVNVRNVDLFSIDYNSIVVSIGYRGKQLGLVTSDGGYVRPRGSSYVNATLELEGVEVLSDVILLLEDLARGSIAFDTVTEFHGKLGFFFFDVTLKAKVSCEVHVNTRNQTIIRQNCYPE</sequence>